<dbReference type="EMBL" id="JBBNAG010000006">
    <property type="protein sequence ID" value="KAK9125618.1"/>
    <property type="molecule type" value="Genomic_DNA"/>
</dbReference>
<dbReference type="Proteomes" id="UP001419268">
    <property type="component" value="Unassembled WGS sequence"/>
</dbReference>
<proteinExistence type="predicted"/>
<comment type="caution">
    <text evidence="1">The sequence shown here is derived from an EMBL/GenBank/DDBJ whole genome shotgun (WGS) entry which is preliminary data.</text>
</comment>
<sequence length="261" mass="29643">MVTSIGMMDATYFVGRTEILAWINSTLHLNLSIVEKVRFFVFLPRMGPTCLVMRDGASHDKMMPIGHAILSSRVVIPMLHYNIYFATASKHLGIFINNNNLISNSVHAISPAYIGTIARSLEACRIEYGSLEKSRHGLKFIILIRLLTSPESLATNMVRQRSMVGSNNNTDVSCFMLIDSFKTHPEMNILYQKSTHEWTITIRNVISGIGYFWLGKCLNDIFLTPCLEAKLSARRPTHMHTHFEVYQMGRTQFSTKHSVKN</sequence>
<dbReference type="AlphaFoldDB" id="A0AAP0P0E5"/>
<gene>
    <name evidence="1" type="ORF">Scep_014464</name>
</gene>
<dbReference type="Gene3D" id="1.10.418.10">
    <property type="entry name" value="Calponin-like domain"/>
    <property type="match status" value="1"/>
</dbReference>
<accession>A0AAP0P0E5</accession>
<protein>
    <submittedName>
        <fullName evidence="1">Uncharacterized protein</fullName>
    </submittedName>
</protein>
<name>A0AAP0P0E5_9MAGN</name>
<evidence type="ECO:0000313" key="2">
    <source>
        <dbReference type="Proteomes" id="UP001419268"/>
    </source>
</evidence>
<keyword evidence="2" id="KW-1185">Reference proteome</keyword>
<dbReference type="InterPro" id="IPR036872">
    <property type="entry name" value="CH_dom_sf"/>
</dbReference>
<organism evidence="1 2">
    <name type="scientific">Stephania cephalantha</name>
    <dbReference type="NCBI Taxonomy" id="152367"/>
    <lineage>
        <taxon>Eukaryota</taxon>
        <taxon>Viridiplantae</taxon>
        <taxon>Streptophyta</taxon>
        <taxon>Embryophyta</taxon>
        <taxon>Tracheophyta</taxon>
        <taxon>Spermatophyta</taxon>
        <taxon>Magnoliopsida</taxon>
        <taxon>Ranunculales</taxon>
        <taxon>Menispermaceae</taxon>
        <taxon>Menispermoideae</taxon>
        <taxon>Cissampelideae</taxon>
        <taxon>Stephania</taxon>
    </lineage>
</organism>
<evidence type="ECO:0000313" key="1">
    <source>
        <dbReference type="EMBL" id="KAK9125618.1"/>
    </source>
</evidence>
<reference evidence="1 2" key="1">
    <citation type="submission" date="2024-01" db="EMBL/GenBank/DDBJ databases">
        <title>Genome assemblies of Stephania.</title>
        <authorList>
            <person name="Yang L."/>
        </authorList>
    </citation>
    <scope>NUCLEOTIDE SEQUENCE [LARGE SCALE GENOMIC DNA]</scope>
    <source>
        <strain evidence="1">JXDWG</strain>
        <tissue evidence="1">Leaf</tissue>
    </source>
</reference>